<dbReference type="InterPro" id="IPR027417">
    <property type="entry name" value="P-loop_NTPase"/>
</dbReference>
<dbReference type="Pfam" id="PF23607">
    <property type="entry name" value="WZC_N"/>
    <property type="match status" value="1"/>
</dbReference>
<dbReference type="InterPro" id="IPR005700">
    <property type="entry name" value="EPS_ExoP-like"/>
</dbReference>
<dbReference type="InterPro" id="IPR003856">
    <property type="entry name" value="LPS_length_determ_N"/>
</dbReference>
<dbReference type="GO" id="GO:0004713">
    <property type="term" value="F:protein tyrosine kinase activity"/>
    <property type="evidence" value="ECO:0007669"/>
    <property type="project" value="UniProtKB-KW"/>
</dbReference>
<dbReference type="InterPro" id="IPR050445">
    <property type="entry name" value="Bact_polysacc_biosynth/exp"/>
</dbReference>
<keyword evidence="9" id="KW-0067">ATP-binding</keyword>
<evidence type="ECO:0000256" key="2">
    <source>
        <dbReference type="ARBA" id="ARBA00008883"/>
    </source>
</evidence>
<dbReference type="InterPro" id="IPR032807">
    <property type="entry name" value="GNVR"/>
</dbReference>
<gene>
    <name evidence="19" type="ORF">FHW18_000433</name>
</gene>
<evidence type="ECO:0000256" key="5">
    <source>
        <dbReference type="ARBA" id="ARBA00022679"/>
    </source>
</evidence>
<feature type="domain" description="Tyrosine-protein kinase G-rich" evidence="18">
    <location>
        <begin position="388"/>
        <end position="469"/>
    </location>
</feature>
<dbReference type="AlphaFoldDB" id="A0A7Y9IQH8"/>
<dbReference type="RefSeq" id="WP_179582946.1">
    <property type="nucleotide sequence ID" value="NZ_JACBYR010000001.1"/>
</dbReference>
<keyword evidence="11 15" id="KW-0472">Membrane</keyword>
<evidence type="ECO:0000259" key="17">
    <source>
        <dbReference type="Pfam" id="PF13614"/>
    </source>
</evidence>
<evidence type="ECO:0000259" key="16">
    <source>
        <dbReference type="Pfam" id="PF02706"/>
    </source>
</evidence>
<feature type="domain" description="AAA" evidence="17">
    <location>
        <begin position="549"/>
        <end position="686"/>
    </location>
</feature>
<sequence length="747" mass="81021">MSLPIQPAGGVVPRDAETPLASYIDVLVSQRWVILSVIVLCTLIGAAYALFRTPVYQADIAVQVEEESPTATKSYLGDVSSIFDIKPAASGEMEVLRSRSVISTAVDTYALYIHARPRYLPLAGEWLARRKSPPAIAGKTELGGYVWGKQEISVSRLDVPQDLIGENLRIEAAGDNKYVLTDPASEKRFQGTVGSAVRFATPSGPIDIQVDALTGDAGSTFVVRRNSKLQATEALQAQMAIFERGKQSGVIGATLKGSDPVLIASVLNEIGRSYVKQNADRKAAQARSSLAFIEGQLPDLKRQLEAAEQRYNSLRNRRGTVDLGEEAKLVLTQSVETQTKIFDLKAKRQELIGRFTPTSPTIVAIDRQIASLSSDVNNLGGRIRNLPDLEQDVVRLQRDVSVNTALYTTLLNNTQQLKLVSAGKVGNVRLIDEAAIPEEPLAPKSSTIVAIALLVGAMLGVLVALMRNAMFGGLSNPTEVERFTGLPVLSAIPYSPFQDKRWRKQTAKAGNTAAAPITPPQMQQDAVIATLRTFRTALGVQLRDRPSNVVAITGPVAGVGKSFLSANFAMVQAAVGKRVLLIDADFRRGRLNRYFGVDEKNGLAEYLTGKLPFEQMIRKNLQGGVDLVVAGRSSEDTSELLSLPAFGQFLQRVSKDYDMVIIDTPPVLFSGEASMAASYAAATLIVVRSGVNTVGEVEETAKRLAQAGARVEGVLFNGFKLMPERYGYRPKYGQYQYARSAYYLADH</sequence>
<keyword evidence="3" id="KW-1003">Cell membrane</keyword>
<evidence type="ECO:0000313" key="20">
    <source>
        <dbReference type="Proteomes" id="UP000542125"/>
    </source>
</evidence>
<keyword evidence="5 19" id="KW-0808">Transferase</keyword>
<evidence type="ECO:0000256" key="6">
    <source>
        <dbReference type="ARBA" id="ARBA00022692"/>
    </source>
</evidence>
<dbReference type="Gene3D" id="3.40.50.300">
    <property type="entry name" value="P-loop containing nucleotide triphosphate hydrolases"/>
    <property type="match status" value="1"/>
</dbReference>
<dbReference type="NCBIfam" id="TIGR01007">
    <property type="entry name" value="eps_fam"/>
    <property type="match status" value="1"/>
</dbReference>
<comment type="similarity">
    <text evidence="2">Belongs to the etk/wzc family.</text>
</comment>
<reference evidence="19 20" key="1">
    <citation type="submission" date="2020-07" db="EMBL/GenBank/DDBJ databases">
        <title>Genomic Encyclopedia of Type Strains, Phase IV (KMG-V): Genome sequencing to study the core and pangenomes of soil and plant-associated prokaryotes.</title>
        <authorList>
            <person name="Whitman W."/>
        </authorList>
    </citation>
    <scope>NUCLEOTIDE SEQUENCE [LARGE SCALE GENOMIC DNA]</scope>
    <source>
        <strain evidence="19 20">SAS40</strain>
    </source>
</reference>
<evidence type="ECO:0000259" key="18">
    <source>
        <dbReference type="Pfam" id="PF13807"/>
    </source>
</evidence>
<dbReference type="EMBL" id="JACBYR010000001">
    <property type="protein sequence ID" value="NYE81162.1"/>
    <property type="molecule type" value="Genomic_DNA"/>
</dbReference>
<evidence type="ECO:0000256" key="14">
    <source>
        <dbReference type="SAM" id="Coils"/>
    </source>
</evidence>
<comment type="subcellular location">
    <subcellularLocation>
        <location evidence="1">Cell inner membrane</location>
        <topology evidence="1">Multi-pass membrane protein</topology>
    </subcellularLocation>
</comment>
<dbReference type="NCBIfam" id="TIGR01005">
    <property type="entry name" value="eps_transp_fam"/>
    <property type="match status" value="1"/>
</dbReference>
<dbReference type="EC" id="2.7.10.-" evidence="19"/>
<dbReference type="GO" id="GO:0005524">
    <property type="term" value="F:ATP binding"/>
    <property type="evidence" value="ECO:0007669"/>
    <property type="project" value="UniProtKB-KW"/>
</dbReference>
<name>A0A7Y9IQH8_9BURK</name>
<evidence type="ECO:0000256" key="7">
    <source>
        <dbReference type="ARBA" id="ARBA00022741"/>
    </source>
</evidence>
<evidence type="ECO:0000256" key="12">
    <source>
        <dbReference type="ARBA" id="ARBA00023137"/>
    </source>
</evidence>
<evidence type="ECO:0000256" key="8">
    <source>
        <dbReference type="ARBA" id="ARBA00022777"/>
    </source>
</evidence>
<evidence type="ECO:0000256" key="13">
    <source>
        <dbReference type="ARBA" id="ARBA00053015"/>
    </source>
</evidence>
<organism evidence="19 20">
    <name type="scientific">Pigmentiphaga litoralis</name>
    <dbReference type="NCBI Taxonomy" id="516702"/>
    <lineage>
        <taxon>Bacteria</taxon>
        <taxon>Pseudomonadati</taxon>
        <taxon>Pseudomonadota</taxon>
        <taxon>Betaproteobacteria</taxon>
        <taxon>Burkholderiales</taxon>
        <taxon>Alcaligenaceae</taxon>
        <taxon>Pigmentiphaga</taxon>
    </lineage>
</organism>
<evidence type="ECO:0000256" key="1">
    <source>
        <dbReference type="ARBA" id="ARBA00004429"/>
    </source>
</evidence>
<keyword evidence="7" id="KW-0547">Nucleotide-binding</keyword>
<evidence type="ECO:0000256" key="9">
    <source>
        <dbReference type="ARBA" id="ARBA00022840"/>
    </source>
</evidence>
<keyword evidence="20" id="KW-1185">Reference proteome</keyword>
<feature type="domain" description="Polysaccharide chain length determinant N-terminal" evidence="16">
    <location>
        <begin position="21"/>
        <end position="107"/>
    </location>
</feature>
<dbReference type="PANTHER" id="PTHR32309:SF32">
    <property type="entry name" value="TYROSINE-PROTEIN KINASE ETK-RELATED"/>
    <property type="match status" value="1"/>
</dbReference>
<evidence type="ECO:0000256" key="11">
    <source>
        <dbReference type="ARBA" id="ARBA00023136"/>
    </source>
</evidence>
<dbReference type="PANTHER" id="PTHR32309">
    <property type="entry name" value="TYROSINE-PROTEIN KINASE"/>
    <property type="match status" value="1"/>
</dbReference>
<keyword evidence="12" id="KW-0829">Tyrosine-protein kinase</keyword>
<comment type="caution">
    <text evidence="19">The sequence shown here is derived from an EMBL/GenBank/DDBJ whole genome shotgun (WGS) entry which is preliminary data.</text>
</comment>
<dbReference type="CDD" id="cd05387">
    <property type="entry name" value="BY-kinase"/>
    <property type="match status" value="1"/>
</dbReference>
<keyword evidence="8 19" id="KW-0418">Kinase</keyword>
<dbReference type="Proteomes" id="UP000542125">
    <property type="component" value="Unassembled WGS sequence"/>
</dbReference>
<evidence type="ECO:0000313" key="19">
    <source>
        <dbReference type="EMBL" id="NYE81162.1"/>
    </source>
</evidence>
<comment type="catalytic activity">
    <reaction evidence="13">
        <text>L-tyrosyl-[protein] + ATP = O-phospho-L-tyrosyl-[protein] + ADP + H(+)</text>
        <dbReference type="Rhea" id="RHEA:10596"/>
        <dbReference type="Rhea" id="RHEA-COMP:10136"/>
        <dbReference type="Rhea" id="RHEA-COMP:20101"/>
        <dbReference type="ChEBI" id="CHEBI:15378"/>
        <dbReference type="ChEBI" id="CHEBI:30616"/>
        <dbReference type="ChEBI" id="CHEBI:46858"/>
        <dbReference type="ChEBI" id="CHEBI:61978"/>
        <dbReference type="ChEBI" id="CHEBI:456216"/>
    </reaction>
</comment>
<keyword evidence="10 15" id="KW-1133">Transmembrane helix</keyword>
<feature type="coiled-coil region" evidence="14">
    <location>
        <begin position="290"/>
        <end position="317"/>
    </location>
</feature>
<keyword evidence="4" id="KW-0997">Cell inner membrane</keyword>
<dbReference type="InterPro" id="IPR005702">
    <property type="entry name" value="Wzc-like_C"/>
</dbReference>
<feature type="transmembrane region" description="Helical" evidence="15">
    <location>
        <begin position="447"/>
        <end position="466"/>
    </location>
</feature>
<accession>A0A7Y9IQH8</accession>
<keyword evidence="14" id="KW-0175">Coiled coil</keyword>
<proteinExistence type="inferred from homology"/>
<feature type="transmembrane region" description="Helical" evidence="15">
    <location>
        <begin position="32"/>
        <end position="51"/>
    </location>
</feature>
<keyword evidence="6 15" id="KW-0812">Transmembrane</keyword>
<dbReference type="GO" id="GO:0005886">
    <property type="term" value="C:plasma membrane"/>
    <property type="evidence" value="ECO:0007669"/>
    <property type="project" value="UniProtKB-SubCell"/>
</dbReference>
<evidence type="ECO:0000256" key="3">
    <source>
        <dbReference type="ARBA" id="ARBA00022475"/>
    </source>
</evidence>
<evidence type="ECO:0000256" key="4">
    <source>
        <dbReference type="ARBA" id="ARBA00022519"/>
    </source>
</evidence>
<protein>
    <submittedName>
        <fullName evidence="19">Tyrosine-protein kinase Etk/Wzc</fullName>
        <ecNumber evidence="19">2.7.10.-</ecNumber>
    </submittedName>
</protein>
<dbReference type="Pfam" id="PF13807">
    <property type="entry name" value="GNVR"/>
    <property type="match status" value="1"/>
</dbReference>
<dbReference type="Pfam" id="PF13614">
    <property type="entry name" value="AAA_31"/>
    <property type="match status" value="1"/>
</dbReference>
<dbReference type="Pfam" id="PF02706">
    <property type="entry name" value="Wzz"/>
    <property type="match status" value="1"/>
</dbReference>
<dbReference type="InterPro" id="IPR025669">
    <property type="entry name" value="AAA_dom"/>
</dbReference>
<dbReference type="SUPFAM" id="SSF52540">
    <property type="entry name" value="P-loop containing nucleoside triphosphate hydrolases"/>
    <property type="match status" value="1"/>
</dbReference>
<evidence type="ECO:0000256" key="15">
    <source>
        <dbReference type="SAM" id="Phobius"/>
    </source>
</evidence>
<evidence type="ECO:0000256" key="10">
    <source>
        <dbReference type="ARBA" id="ARBA00022989"/>
    </source>
</evidence>